<organism evidence="3 4">
    <name type="scientific">Marchantia polymorpha subsp. ruderalis</name>
    <dbReference type="NCBI Taxonomy" id="1480154"/>
    <lineage>
        <taxon>Eukaryota</taxon>
        <taxon>Viridiplantae</taxon>
        <taxon>Streptophyta</taxon>
        <taxon>Embryophyta</taxon>
        <taxon>Marchantiophyta</taxon>
        <taxon>Marchantiopsida</taxon>
        <taxon>Marchantiidae</taxon>
        <taxon>Marchantiales</taxon>
        <taxon>Marchantiaceae</taxon>
        <taxon>Marchantia</taxon>
    </lineage>
</organism>
<evidence type="ECO:0000313" key="5">
    <source>
        <dbReference type="Proteomes" id="UP001162541"/>
    </source>
</evidence>
<proteinExistence type="predicted"/>
<feature type="compositionally biased region" description="Polar residues" evidence="1">
    <location>
        <begin position="1"/>
        <end position="11"/>
    </location>
</feature>
<keyword evidence="4" id="KW-1185">Reference proteome</keyword>
<reference evidence="3 4" key="1">
    <citation type="submission" date="2016-03" db="EMBL/GenBank/DDBJ databases">
        <title>Mechanisms controlling the formation of the plant cell surface in tip-growing cells are functionally conserved among land plants.</title>
        <authorList>
            <person name="Honkanen S."/>
            <person name="Jones V.A."/>
            <person name="Morieri G."/>
            <person name="Champion C."/>
            <person name="Hetherington A.J."/>
            <person name="Kelly S."/>
            <person name="Saint-Marcoux D."/>
            <person name="Proust H."/>
            <person name="Prescott H."/>
            <person name="Dolan L."/>
        </authorList>
    </citation>
    <scope>NUCLEOTIDE SEQUENCE [LARGE SCALE GENOMIC DNA]</scope>
    <source>
        <strain evidence="4">cv. Tak-1 and cv. Tak-2</strain>
        <tissue evidence="3">Whole gametophyte</tissue>
    </source>
</reference>
<dbReference type="Proteomes" id="UP000077202">
    <property type="component" value="Unassembled WGS sequence"/>
</dbReference>
<name>A0A176VYW4_MARPO</name>
<feature type="region of interest" description="Disordered" evidence="1">
    <location>
        <begin position="1"/>
        <end position="32"/>
    </location>
</feature>
<protein>
    <submittedName>
        <fullName evidence="3">Uncharacterized protein</fullName>
    </submittedName>
</protein>
<dbReference type="EMBL" id="LVLJ01002338">
    <property type="protein sequence ID" value="OAE25452.1"/>
    <property type="molecule type" value="Genomic_DNA"/>
</dbReference>
<evidence type="ECO:0000313" key="4">
    <source>
        <dbReference type="Proteomes" id="UP000077202"/>
    </source>
</evidence>
<sequence>MPSNGSATTDSNGKKVKKNRPSGTRALVRNKMKEPSLRMVEWRAKSGERWAVARAKMQEKMSHWGASMKLGLFTATHPVHPMRRQAAKEAMKHKKIAATERRLQKEAAAHSIGAAKRAKARESRVRQLNQAVR</sequence>
<reference evidence="5" key="3">
    <citation type="journal article" date="2020" name="Curr. Biol.">
        <title>Chromatin organization in early land plants reveals an ancestral association between H3K27me3, transposons, and constitutive heterochromatin.</title>
        <authorList>
            <person name="Montgomery S.A."/>
            <person name="Tanizawa Y."/>
            <person name="Galik B."/>
            <person name="Wang N."/>
            <person name="Ito T."/>
            <person name="Mochizuki T."/>
            <person name="Akimcheva S."/>
            <person name="Bowman J.L."/>
            <person name="Cognat V."/>
            <person name="Marechal-Drouard L."/>
            <person name="Ekker H."/>
            <person name="Hong S.F."/>
            <person name="Kohchi T."/>
            <person name="Lin S.S."/>
            <person name="Liu L.D."/>
            <person name="Nakamura Y."/>
            <person name="Valeeva L.R."/>
            <person name="Shakirov E.V."/>
            <person name="Shippen D.E."/>
            <person name="Wei W.L."/>
            <person name="Yagura M."/>
            <person name="Yamaoka S."/>
            <person name="Yamato K.T."/>
            <person name="Liu C."/>
            <person name="Berger F."/>
        </authorList>
    </citation>
    <scope>NUCLEOTIDE SEQUENCE [LARGE SCALE GENOMIC DNA]</scope>
    <source>
        <strain evidence="5">Tak-1</strain>
    </source>
</reference>
<dbReference type="Proteomes" id="UP001162541">
    <property type="component" value="Chromosome 5"/>
</dbReference>
<reference evidence="2" key="2">
    <citation type="journal article" date="2019" name="Curr. Biol.">
        <title>Chromatin organization in early land plants reveals an ancestral association between H3K27me3, transposons, and constitutive heterochromatin.</title>
        <authorList>
            <person name="Montgomery S.A."/>
            <person name="Tanizawa Y."/>
            <person name="Galik B."/>
            <person name="Wang N."/>
            <person name="Ito T."/>
            <person name="Mochizuki T."/>
            <person name="Akimcheva S."/>
            <person name="Bowman J."/>
            <person name="Cognat V."/>
            <person name="Drouard L."/>
            <person name="Ekker H."/>
            <person name="Houng S."/>
            <person name="Kohchi T."/>
            <person name="Lin S."/>
            <person name="Liu L.D."/>
            <person name="Nakamura Y."/>
            <person name="Valeeva L.R."/>
            <person name="Shakirov E.V."/>
            <person name="Shippen D.E."/>
            <person name="Wei W."/>
            <person name="Yagura M."/>
            <person name="Yamaoka S."/>
            <person name="Yamato K.T."/>
            <person name="Liu C."/>
            <person name="Berger F."/>
        </authorList>
    </citation>
    <scope>NUCLEOTIDE SEQUENCE [LARGE SCALE GENOMIC DNA]</scope>
    <source>
        <strain evidence="2">Tak-1</strain>
    </source>
</reference>
<accession>A0A176VYW4</accession>
<dbReference type="AlphaFoldDB" id="A0A176VYW4"/>
<feature type="region of interest" description="Disordered" evidence="1">
    <location>
        <begin position="107"/>
        <end position="133"/>
    </location>
</feature>
<gene>
    <name evidence="3" type="ORF">AXG93_2818s1300</name>
    <name evidence="2" type="ORF">Mp_5g06380</name>
</gene>
<evidence type="ECO:0000313" key="3">
    <source>
        <dbReference type="EMBL" id="OAE25452.1"/>
    </source>
</evidence>
<dbReference type="EMBL" id="AP019870">
    <property type="protein sequence ID" value="BBN10781.1"/>
    <property type="molecule type" value="Genomic_DNA"/>
</dbReference>
<evidence type="ECO:0000313" key="2">
    <source>
        <dbReference type="EMBL" id="BBN10781.1"/>
    </source>
</evidence>
<evidence type="ECO:0000256" key="1">
    <source>
        <dbReference type="SAM" id="MobiDB-lite"/>
    </source>
</evidence>